<name>A0ABS0IZK6_9BACT</name>
<evidence type="ECO:0000313" key="1">
    <source>
        <dbReference type="EMBL" id="MBG3875619.1"/>
    </source>
</evidence>
<protein>
    <submittedName>
        <fullName evidence="1">Uncharacterized protein</fullName>
    </submittedName>
</protein>
<keyword evidence="2" id="KW-1185">Reference proteome</keyword>
<proteinExistence type="predicted"/>
<comment type="caution">
    <text evidence="1">The sequence shown here is derived from an EMBL/GenBank/DDBJ whole genome shotgun (WGS) entry which is preliminary data.</text>
</comment>
<dbReference type="Proteomes" id="UP001194469">
    <property type="component" value="Unassembled WGS sequence"/>
</dbReference>
<dbReference type="RefSeq" id="WP_196607895.1">
    <property type="nucleotide sequence ID" value="NZ_VRYY01000017.1"/>
</dbReference>
<gene>
    <name evidence="1" type="ORF">FVW20_00890</name>
</gene>
<evidence type="ECO:0000313" key="2">
    <source>
        <dbReference type="Proteomes" id="UP001194469"/>
    </source>
</evidence>
<dbReference type="EMBL" id="VRYY01000017">
    <property type="protein sequence ID" value="MBG3875619.1"/>
    <property type="molecule type" value="Genomic_DNA"/>
</dbReference>
<organism evidence="1 2">
    <name type="scientific">Nitratidesulfovibrio oxamicus</name>
    <dbReference type="NCBI Taxonomy" id="32016"/>
    <lineage>
        <taxon>Bacteria</taxon>
        <taxon>Pseudomonadati</taxon>
        <taxon>Thermodesulfobacteriota</taxon>
        <taxon>Desulfovibrionia</taxon>
        <taxon>Desulfovibrionales</taxon>
        <taxon>Desulfovibrionaceae</taxon>
        <taxon>Nitratidesulfovibrio</taxon>
    </lineage>
</organism>
<accession>A0ABS0IZK6</accession>
<sequence>MTTVIPHSELVKRAAAWVAEHRAEQPSRPLTDLVDEAGARFNLGPMETEMLLDLFRGCHTDQPQE</sequence>
<reference evidence="1 2" key="1">
    <citation type="submission" date="2019-08" db="EMBL/GenBank/DDBJ databases">
        <authorList>
            <person name="Luo N."/>
        </authorList>
    </citation>
    <scope>NUCLEOTIDE SEQUENCE [LARGE SCALE GENOMIC DNA]</scope>
    <source>
        <strain evidence="1 2">NCIMB 9442</strain>
    </source>
</reference>